<sequence length="84" mass="10131">MYTVYILKCADGKPYTGCTENLEERLERLERLERHIDGYVLATENRRPVKLVTYIVFNDRYKAFEFEKYLKFGSGRAFLKRHFL</sequence>
<protein>
    <recommendedName>
        <fullName evidence="1">GIY-YIG domain-containing protein</fullName>
    </recommendedName>
</protein>
<dbReference type="Pfam" id="PF01541">
    <property type="entry name" value="GIY-YIG"/>
    <property type="match status" value="1"/>
</dbReference>
<feature type="domain" description="GIY-YIG" evidence="1">
    <location>
        <begin position="1"/>
        <end position="71"/>
    </location>
</feature>
<dbReference type="InterPro" id="IPR000305">
    <property type="entry name" value="GIY-YIG_endonuc"/>
</dbReference>
<dbReference type="Gene3D" id="3.40.1440.10">
    <property type="entry name" value="GIY-YIG endonuclease"/>
    <property type="match status" value="1"/>
</dbReference>
<evidence type="ECO:0000313" key="3">
    <source>
        <dbReference type="Proteomes" id="UP000230447"/>
    </source>
</evidence>
<evidence type="ECO:0000259" key="1">
    <source>
        <dbReference type="Pfam" id="PF01541"/>
    </source>
</evidence>
<comment type="caution">
    <text evidence="2">The sequence shown here is derived from an EMBL/GenBank/DDBJ whole genome shotgun (WGS) entry which is preliminary data.</text>
</comment>
<dbReference type="AlphaFoldDB" id="A0A2G9ZGB2"/>
<gene>
    <name evidence="2" type="ORF">COX24_02590</name>
</gene>
<accession>A0A2G9ZGB2</accession>
<proteinExistence type="predicted"/>
<dbReference type="EMBL" id="PCSB01000056">
    <property type="protein sequence ID" value="PIP31610.1"/>
    <property type="molecule type" value="Genomic_DNA"/>
</dbReference>
<name>A0A2G9ZGB2_9BACT</name>
<dbReference type="SUPFAM" id="SSF82771">
    <property type="entry name" value="GIY-YIG endonuclease"/>
    <property type="match status" value="1"/>
</dbReference>
<reference evidence="2 3" key="1">
    <citation type="submission" date="2017-09" db="EMBL/GenBank/DDBJ databases">
        <title>Depth-based differentiation of microbial function through sediment-hosted aquifers and enrichment of novel symbionts in the deep terrestrial subsurface.</title>
        <authorList>
            <person name="Probst A.J."/>
            <person name="Ladd B."/>
            <person name="Jarett J.K."/>
            <person name="Geller-Mcgrath D.E."/>
            <person name="Sieber C.M."/>
            <person name="Emerson J.B."/>
            <person name="Anantharaman K."/>
            <person name="Thomas B.C."/>
            <person name="Malmstrom R."/>
            <person name="Stieglmeier M."/>
            <person name="Klingl A."/>
            <person name="Woyke T."/>
            <person name="Ryan C.M."/>
            <person name="Banfield J.F."/>
        </authorList>
    </citation>
    <scope>NUCLEOTIDE SEQUENCE [LARGE SCALE GENOMIC DNA]</scope>
    <source>
        <strain evidence="2">CG23_combo_of_CG06-09_8_20_14_all_37_87_8</strain>
    </source>
</reference>
<dbReference type="InterPro" id="IPR035901">
    <property type="entry name" value="GIY-YIG_endonuc_sf"/>
</dbReference>
<dbReference type="Proteomes" id="UP000230447">
    <property type="component" value="Unassembled WGS sequence"/>
</dbReference>
<organism evidence="2 3">
    <name type="scientific">bacterium (Candidatus Gribaldobacteria) CG23_combo_of_CG06-09_8_20_14_all_37_87_8</name>
    <dbReference type="NCBI Taxonomy" id="2014278"/>
    <lineage>
        <taxon>Bacteria</taxon>
        <taxon>Candidatus Gribaldobacteria</taxon>
    </lineage>
</organism>
<evidence type="ECO:0000313" key="2">
    <source>
        <dbReference type="EMBL" id="PIP31610.1"/>
    </source>
</evidence>